<keyword evidence="7 8" id="KW-0472">Membrane</keyword>
<feature type="transmembrane region" description="Helical" evidence="8">
    <location>
        <begin position="142"/>
        <end position="165"/>
    </location>
</feature>
<dbReference type="Proteomes" id="UP001165069">
    <property type="component" value="Unassembled WGS sequence"/>
</dbReference>
<dbReference type="InterPro" id="IPR036259">
    <property type="entry name" value="MFS_trans_sf"/>
</dbReference>
<feature type="transmembrane region" description="Helical" evidence="8">
    <location>
        <begin position="297"/>
        <end position="319"/>
    </location>
</feature>
<dbReference type="EMBL" id="BSDE01000004">
    <property type="protein sequence ID" value="GLH73939.1"/>
    <property type="molecule type" value="Genomic_DNA"/>
</dbReference>
<feature type="domain" description="Major facilitator superfamily (MFS) profile" evidence="9">
    <location>
        <begin position="10"/>
        <end position="419"/>
    </location>
</feature>
<dbReference type="InterPro" id="IPR050171">
    <property type="entry name" value="MFS_Transporters"/>
</dbReference>
<dbReference type="NCBIfam" id="TIGR00924">
    <property type="entry name" value="yjdL_sub1_fam"/>
    <property type="match status" value="1"/>
</dbReference>
<dbReference type="InterPro" id="IPR018456">
    <property type="entry name" value="PTR2_symporter_CS"/>
</dbReference>
<gene>
    <name evidence="10" type="ORF">GETHLI_24410</name>
</gene>
<keyword evidence="5" id="KW-0571">Peptide transport</keyword>
<feature type="transmembrane region" description="Helical" evidence="8">
    <location>
        <begin position="171"/>
        <end position="188"/>
    </location>
</feature>
<dbReference type="PANTHER" id="PTHR23517:SF15">
    <property type="entry name" value="PROTON-DEPENDENT OLIGOPEPTIDE FAMILY TRANSPORT PROTEIN"/>
    <property type="match status" value="1"/>
</dbReference>
<dbReference type="SUPFAM" id="SSF103473">
    <property type="entry name" value="MFS general substrate transporter"/>
    <property type="match status" value="1"/>
</dbReference>
<protein>
    <submittedName>
        <fullName evidence="10">MFS transporter</fullName>
    </submittedName>
</protein>
<sequence>MSTTERHPAGLRTLFLTEMWERLGFYILMAILTLYMDQEMGWNDATKGTIYGAFLGLSYFFPVVGGWLGDRVLGRTGTVRTGAVLMTLGYASLGCSSRVAVTPFFAGLLLVGIGAGILKANLSVLVGSLYEDRPQLRDAGYNLYYMGINIGAAVAPLVATAMSIWFGSYRVSFWIAAVGMVFAQVFFLRGLRHFPATSAAAAEQQRLEDSAAPEEFMPRLLALGGLFLVAIFFWTAFYQNGFAMTLFAQRSTKAYNLLRPETYQFFQPFFILVVTPPMLALFARMKRKNCEPSTPGKILAGMLIMGGSMLVMALASRLGGNLDRPLMSPGWLIGAYGFITLAEVLISPMGLSYVSKVAPPKIRGLMMGCWFAATATGSYGSGFLGRSYGRFPHDHYYLLLAALLGFSACLTLLLFRRLKTFDTQVVP</sequence>
<feature type="transmembrane region" description="Helical" evidence="8">
    <location>
        <begin position="396"/>
        <end position="415"/>
    </location>
</feature>
<keyword evidence="2" id="KW-0813">Transport</keyword>
<evidence type="ECO:0000256" key="2">
    <source>
        <dbReference type="ARBA" id="ARBA00022448"/>
    </source>
</evidence>
<feature type="transmembrane region" description="Helical" evidence="8">
    <location>
        <begin position="365"/>
        <end position="384"/>
    </location>
</feature>
<dbReference type="RefSeq" id="WP_285575659.1">
    <property type="nucleotide sequence ID" value="NZ_BSDE01000004.1"/>
</dbReference>
<comment type="caution">
    <text evidence="10">The sequence shown here is derived from an EMBL/GenBank/DDBJ whole genome shotgun (WGS) entry which is preliminary data.</text>
</comment>
<evidence type="ECO:0000256" key="7">
    <source>
        <dbReference type="ARBA" id="ARBA00023136"/>
    </source>
</evidence>
<evidence type="ECO:0000256" key="6">
    <source>
        <dbReference type="ARBA" id="ARBA00022989"/>
    </source>
</evidence>
<evidence type="ECO:0000259" key="9">
    <source>
        <dbReference type="PROSITE" id="PS50850"/>
    </source>
</evidence>
<evidence type="ECO:0000256" key="5">
    <source>
        <dbReference type="ARBA" id="ARBA00022856"/>
    </source>
</evidence>
<keyword evidence="5" id="KW-0653">Protein transport</keyword>
<reference evidence="10 11" key="1">
    <citation type="journal article" date="2023" name="Antonie Van Leeuwenhoek">
        <title>Mesoterricola silvestris gen. nov., sp. nov., Mesoterricola sediminis sp. nov., Geothrix oryzae sp. nov., Geothrix edaphica sp. nov., Geothrix rubra sp. nov., and Geothrix limicola sp. nov., six novel members of Acidobacteriota isolated from soils.</title>
        <authorList>
            <person name="Itoh H."/>
            <person name="Sugisawa Y."/>
            <person name="Mise K."/>
            <person name="Xu Z."/>
            <person name="Kuniyasu M."/>
            <person name="Ushijima N."/>
            <person name="Kawano K."/>
            <person name="Kobayashi E."/>
            <person name="Shiratori Y."/>
            <person name="Masuda Y."/>
            <person name="Senoo K."/>
        </authorList>
    </citation>
    <scope>NUCLEOTIDE SEQUENCE [LARGE SCALE GENOMIC DNA]</scope>
    <source>
        <strain evidence="10 11">Red804</strain>
    </source>
</reference>
<evidence type="ECO:0000256" key="4">
    <source>
        <dbReference type="ARBA" id="ARBA00022692"/>
    </source>
</evidence>
<evidence type="ECO:0000313" key="10">
    <source>
        <dbReference type="EMBL" id="GLH73939.1"/>
    </source>
</evidence>
<dbReference type="InterPro" id="IPR020846">
    <property type="entry name" value="MFS_dom"/>
</dbReference>
<feature type="transmembrane region" description="Helical" evidence="8">
    <location>
        <begin position="107"/>
        <end position="130"/>
    </location>
</feature>
<evidence type="ECO:0000256" key="1">
    <source>
        <dbReference type="ARBA" id="ARBA00004651"/>
    </source>
</evidence>
<feature type="transmembrane region" description="Helical" evidence="8">
    <location>
        <begin position="331"/>
        <end position="353"/>
    </location>
</feature>
<evidence type="ECO:0000313" key="11">
    <source>
        <dbReference type="Proteomes" id="UP001165069"/>
    </source>
</evidence>
<keyword evidence="3" id="KW-1003">Cell membrane</keyword>
<feature type="transmembrane region" description="Helical" evidence="8">
    <location>
        <begin position="48"/>
        <end position="69"/>
    </location>
</feature>
<name>A0ABQ5QH78_9BACT</name>
<dbReference type="PROSITE" id="PS01022">
    <property type="entry name" value="PTR2_1"/>
    <property type="match status" value="1"/>
</dbReference>
<dbReference type="PANTHER" id="PTHR23517">
    <property type="entry name" value="RESISTANCE PROTEIN MDTM, PUTATIVE-RELATED-RELATED"/>
    <property type="match status" value="1"/>
</dbReference>
<accession>A0ABQ5QH78</accession>
<feature type="transmembrane region" description="Helical" evidence="8">
    <location>
        <begin position="220"/>
        <end position="237"/>
    </location>
</feature>
<keyword evidence="6 8" id="KW-1133">Transmembrane helix</keyword>
<keyword evidence="11" id="KW-1185">Reference proteome</keyword>
<dbReference type="CDD" id="cd17346">
    <property type="entry name" value="MFS_DtpA_like"/>
    <property type="match status" value="1"/>
</dbReference>
<organism evidence="10 11">
    <name type="scientific">Geothrix limicola</name>
    <dbReference type="NCBI Taxonomy" id="2927978"/>
    <lineage>
        <taxon>Bacteria</taxon>
        <taxon>Pseudomonadati</taxon>
        <taxon>Acidobacteriota</taxon>
        <taxon>Holophagae</taxon>
        <taxon>Holophagales</taxon>
        <taxon>Holophagaceae</taxon>
        <taxon>Geothrix</taxon>
    </lineage>
</organism>
<comment type="subcellular location">
    <subcellularLocation>
        <location evidence="1">Cell membrane</location>
        <topology evidence="1">Multi-pass membrane protein</topology>
    </subcellularLocation>
</comment>
<dbReference type="PROSITE" id="PS50850">
    <property type="entry name" value="MFS"/>
    <property type="match status" value="1"/>
</dbReference>
<dbReference type="Gene3D" id="1.20.1250.20">
    <property type="entry name" value="MFS general substrate transporter like domains"/>
    <property type="match status" value="2"/>
</dbReference>
<dbReference type="InterPro" id="IPR000109">
    <property type="entry name" value="POT_fam"/>
</dbReference>
<dbReference type="Pfam" id="PF00854">
    <property type="entry name" value="PTR2"/>
    <property type="match status" value="2"/>
</dbReference>
<evidence type="ECO:0000256" key="3">
    <source>
        <dbReference type="ARBA" id="ARBA00022475"/>
    </source>
</evidence>
<evidence type="ECO:0000256" key="8">
    <source>
        <dbReference type="SAM" id="Phobius"/>
    </source>
</evidence>
<feature type="transmembrane region" description="Helical" evidence="8">
    <location>
        <begin position="20"/>
        <end position="36"/>
    </location>
</feature>
<feature type="transmembrane region" description="Helical" evidence="8">
    <location>
        <begin position="81"/>
        <end position="101"/>
    </location>
</feature>
<proteinExistence type="predicted"/>
<feature type="transmembrane region" description="Helical" evidence="8">
    <location>
        <begin position="265"/>
        <end position="285"/>
    </location>
</feature>
<dbReference type="InterPro" id="IPR005279">
    <property type="entry name" value="Dipep/tripep_permease"/>
</dbReference>
<keyword evidence="4 8" id="KW-0812">Transmembrane</keyword>